<evidence type="ECO:0000256" key="1">
    <source>
        <dbReference type="SAM" id="Phobius"/>
    </source>
</evidence>
<reference evidence="2 3" key="1">
    <citation type="submission" date="2015-10" db="EMBL/GenBank/DDBJ databases">
        <title>Genome analyses suggest a sexual origin of heterokaryosis in a supposedly ancient asexual fungus.</title>
        <authorList>
            <person name="Ropars J."/>
            <person name="Sedzielewska K."/>
            <person name="Noel J."/>
            <person name="Charron P."/>
            <person name="Farinelli L."/>
            <person name="Marton T."/>
            <person name="Kruger M."/>
            <person name="Pelin A."/>
            <person name="Brachmann A."/>
            <person name="Corradi N."/>
        </authorList>
    </citation>
    <scope>NUCLEOTIDE SEQUENCE [LARGE SCALE GENOMIC DNA]</scope>
    <source>
        <strain evidence="2 3">A4</strain>
    </source>
</reference>
<evidence type="ECO:0000313" key="3">
    <source>
        <dbReference type="Proteomes" id="UP000234323"/>
    </source>
</evidence>
<proteinExistence type="predicted"/>
<organism evidence="2 3">
    <name type="scientific">Rhizophagus irregularis</name>
    <dbReference type="NCBI Taxonomy" id="588596"/>
    <lineage>
        <taxon>Eukaryota</taxon>
        <taxon>Fungi</taxon>
        <taxon>Fungi incertae sedis</taxon>
        <taxon>Mucoromycota</taxon>
        <taxon>Glomeromycotina</taxon>
        <taxon>Glomeromycetes</taxon>
        <taxon>Glomerales</taxon>
        <taxon>Glomeraceae</taxon>
        <taxon>Rhizophagus</taxon>
    </lineage>
</organism>
<dbReference type="EMBL" id="LLXI01001726">
    <property type="protein sequence ID" value="PKY54926.1"/>
    <property type="molecule type" value="Genomic_DNA"/>
</dbReference>
<accession>A0A2I1H7R1</accession>
<comment type="caution">
    <text evidence="2">The sequence shown here is derived from an EMBL/GenBank/DDBJ whole genome shotgun (WGS) entry which is preliminary data.</text>
</comment>
<keyword evidence="1" id="KW-0472">Membrane</keyword>
<evidence type="ECO:0000313" key="2">
    <source>
        <dbReference type="EMBL" id="PKY54926.1"/>
    </source>
</evidence>
<keyword evidence="1" id="KW-0812">Transmembrane</keyword>
<dbReference type="Proteomes" id="UP000234323">
    <property type="component" value="Unassembled WGS sequence"/>
</dbReference>
<sequence length="102" mass="12392">MSYSKIIQLFHLVNHRVQCKKFIFIFIFISILLTLHLFFYFYFSKSYINSSHLPRTSFEESIFVPIVVYVLISIISLFIPGDIIYVWRKTRITFIFLTRPWK</sequence>
<name>A0A2I1H7R1_9GLOM</name>
<keyword evidence="1" id="KW-1133">Transmembrane helix</keyword>
<protein>
    <submittedName>
        <fullName evidence="2">Uncharacterized protein</fullName>
    </submittedName>
</protein>
<feature type="transmembrane region" description="Helical" evidence="1">
    <location>
        <begin position="62"/>
        <end position="87"/>
    </location>
</feature>
<keyword evidence="3" id="KW-1185">Reference proteome</keyword>
<feature type="transmembrane region" description="Helical" evidence="1">
    <location>
        <begin position="21"/>
        <end position="42"/>
    </location>
</feature>
<dbReference type="AlphaFoldDB" id="A0A2I1H7R1"/>
<gene>
    <name evidence="2" type="ORF">RhiirA4_67400</name>
</gene>